<sequence length="174" mass="19457">MGSSTDANAGADEDGRGVRRRLSSSKYIIEATERQQSQHSSTPLSARKVAPSVSSIEKKAVSGPFFITTEEVAWRKELGEANLSPFAEAERCWEEHRATGKMHHEPPWRVCAAAEDNREHPYFMRWLDTVELPPLQELLNKTACSGGAPEKHGGGFEKQFVVQKESQCDERETK</sequence>
<accession>A0A061J2A9</accession>
<evidence type="ECO:0000313" key="2">
    <source>
        <dbReference type="EMBL" id="ESL07432.1"/>
    </source>
</evidence>
<dbReference type="EMBL" id="AUPL01004878">
    <property type="protein sequence ID" value="ESL07432.1"/>
    <property type="molecule type" value="Genomic_DNA"/>
</dbReference>
<dbReference type="AlphaFoldDB" id="A0A061J2A9"/>
<evidence type="ECO:0000313" key="3">
    <source>
        <dbReference type="Proteomes" id="UP000031737"/>
    </source>
</evidence>
<feature type="region of interest" description="Disordered" evidence="1">
    <location>
        <begin position="146"/>
        <end position="174"/>
    </location>
</feature>
<feature type="region of interest" description="Disordered" evidence="1">
    <location>
        <begin position="1"/>
        <end position="53"/>
    </location>
</feature>
<proteinExistence type="predicted"/>
<gene>
    <name evidence="2" type="ORF">TRSC58_04878</name>
</gene>
<keyword evidence="3" id="KW-1185">Reference proteome</keyword>
<evidence type="ECO:0000256" key="1">
    <source>
        <dbReference type="SAM" id="MobiDB-lite"/>
    </source>
</evidence>
<reference evidence="2 3" key="1">
    <citation type="submission" date="2013-07" db="EMBL/GenBank/DDBJ databases">
        <authorList>
            <person name="Stoco P.H."/>
            <person name="Wagner G."/>
            <person name="Gerber A."/>
            <person name="Zaha A."/>
            <person name="Thompson C."/>
            <person name="Bartholomeu D.C."/>
            <person name="Luckemeyer D.D."/>
            <person name="Bahia D."/>
            <person name="Loreto E."/>
            <person name="Prestes E.B."/>
            <person name="Lima F.M."/>
            <person name="Rodrigues-Luiz G."/>
            <person name="Vallejo G.A."/>
            <person name="Filho J.F."/>
            <person name="Monteiro K.M."/>
            <person name="Tyler K.M."/>
            <person name="de Almeida L.G."/>
            <person name="Ortiz M.F."/>
            <person name="Siervo M.A."/>
            <person name="de Moraes M.H."/>
            <person name="Cunha O.L."/>
            <person name="Mendonca-Neto R."/>
            <person name="Silva R."/>
            <person name="Teixeira S.M."/>
            <person name="Murta S.M."/>
            <person name="Sincero T.C."/>
            <person name="Mendes T.A."/>
            <person name="Urmenyi T.P."/>
            <person name="Silva V.G."/>
            <person name="da Rocha W.D."/>
            <person name="Andersson B."/>
            <person name="Romanha A.J."/>
            <person name="Steindel M."/>
            <person name="de Vasconcelos A.T."/>
            <person name="Grisard E.C."/>
        </authorList>
    </citation>
    <scope>NUCLEOTIDE SEQUENCE [LARGE SCALE GENOMIC DNA]</scope>
    <source>
        <strain evidence="2 3">SC58</strain>
    </source>
</reference>
<name>A0A061J2A9_TRYRA</name>
<comment type="caution">
    <text evidence="2">The sequence shown here is derived from an EMBL/GenBank/DDBJ whole genome shotgun (WGS) entry which is preliminary data.</text>
</comment>
<organism evidence="2 3">
    <name type="scientific">Trypanosoma rangeli SC58</name>
    <dbReference type="NCBI Taxonomy" id="429131"/>
    <lineage>
        <taxon>Eukaryota</taxon>
        <taxon>Discoba</taxon>
        <taxon>Euglenozoa</taxon>
        <taxon>Kinetoplastea</taxon>
        <taxon>Metakinetoplastina</taxon>
        <taxon>Trypanosomatida</taxon>
        <taxon>Trypanosomatidae</taxon>
        <taxon>Trypanosoma</taxon>
        <taxon>Herpetosoma</taxon>
    </lineage>
</organism>
<feature type="compositionally biased region" description="Polar residues" evidence="1">
    <location>
        <begin position="34"/>
        <end position="44"/>
    </location>
</feature>
<dbReference type="Proteomes" id="UP000031737">
    <property type="component" value="Unassembled WGS sequence"/>
</dbReference>
<dbReference type="OrthoDB" id="244286at2759"/>
<dbReference type="VEuPathDB" id="TriTrypDB:TRSC58_04878"/>
<protein>
    <submittedName>
        <fullName evidence="2">Uncharacterized protein</fullName>
    </submittedName>
</protein>